<dbReference type="AlphaFoldDB" id="A0A4R8ZU16"/>
<keyword evidence="1" id="KW-0812">Transmembrane</keyword>
<protein>
    <recommendedName>
        <fullName evidence="4">Adhesin domain-containing protein</fullName>
    </recommendedName>
</protein>
<evidence type="ECO:0000313" key="2">
    <source>
        <dbReference type="EMBL" id="TFD45593.1"/>
    </source>
</evidence>
<evidence type="ECO:0008006" key="4">
    <source>
        <dbReference type="Google" id="ProtNLM"/>
    </source>
</evidence>
<dbReference type="RefSeq" id="WP_134520960.1">
    <property type="nucleotide sequence ID" value="NZ_SOHE01000083.1"/>
</dbReference>
<keyword evidence="3" id="KW-1185">Reference proteome</keyword>
<evidence type="ECO:0000313" key="3">
    <source>
        <dbReference type="Proteomes" id="UP000297447"/>
    </source>
</evidence>
<keyword evidence="1" id="KW-1133">Transmembrane helix</keyword>
<proteinExistence type="predicted"/>
<accession>A0A4R8ZU16</accession>
<feature type="transmembrane region" description="Helical" evidence="1">
    <location>
        <begin position="12"/>
        <end position="35"/>
    </location>
</feature>
<name>A0A4R8ZU16_9MICO</name>
<comment type="caution">
    <text evidence="2">The sequence shown here is derived from an EMBL/GenBank/DDBJ whole genome shotgun (WGS) entry which is preliminary data.</text>
</comment>
<dbReference type="Proteomes" id="UP000297447">
    <property type="component" value="Unassembled WGS sequence"/>
</dbReference>
<dbReference type="OrthoDB" id="5107115at2"/>
<reference evidence="2 3" key="1">
    <citation type="submission" date="2019-03" db="EMBL/GenBank/DDBJ databases">
        <title>Genomics of glacier-inhabiting Cryobacterium strains.</title>
        <authorList>
            <person name="Liu Q."/>
            <person name="Xin Y.-H."/>
        </authorList>
    </citation>
    <scope>NUCLEOTIDE SEQUENCE [LARGE SCALE GENOMIC DNA]</scope>
    <source>
        <strain evidence="2 3">Hh14</strain>
    </source>
</reference>
<keyword evidence="1" id="KW-0472">Membrane</keyword>
<evidence type="ECO:0000256" key="1">
    <source>
        <dbReference type="SAM" id="Phobius"/>
    </source>
</evidence>
<dbReference type="EMBL" id="SOHE01000083">
    <property type="protein sequence ID" value="TFD45593.1"/>
    <property type="molecule type" value="Genomic_DNA"/>
</dbReference>
<gene>
    <name evidence="2" type="ORF">E3T55_18195</name>
</gene>
<organism evidence="2 3">
    <name type="scientific">Cryobacterium frigoriphilum</name>
    <dbReference type="NCBI Taxonomy" id="1259150"/>
    <lineage>
        <taxon>Bacteria</taxon>
        <taxon>Bacillati</taxon>
        <taxon>Actinomycetota</taxon>
        <taxon>Actinomycetes</taxon>
        <taxon>Micrococcales</taxon>
        <taxon>Microbacteriaceae</taxon>
        <taxon>Cryobacterium</taxon>
    </lineage>
</organism>
<sequence length="192" mass="19859">MNQPRSRAHKAILTVTLSILVPIIVASIVFVAASFRGAAVDASERLLPGTGVVVDARNVAVTLGPSSDGQVHVSAHGSYFGQRPVVTAQTIAGTTTVAVTKCVNQWFNRCDLTLTVTVPQDITLAAATHNGPIRASGLTGRLTLTTTNGAIDARGTHGPVELRSMNGEVTLHGDRSNVAVASTSGRLLVTGE</sequence>